<dbReference type="EMBL" id="JANBUW010000896">
    <property type="protein sequence ID" value="KAJ2845082.1"/>
    <property type="molecule type" value="Genomic_DNA"/>
</dbReference>
<organism evidence="2 3">
    <name type="scientific">Coemansia brasiliensis</name>
    <dbReference type="NCBI Taxonomy" id="2650707"/>
    <lineage>
        <taxon>Eukaryota</taxon>
        <taxon>Fungi</taxon>
        <taxon>Fungi incertae sedis</taxon>
        <taxon>Zoopagomycota</taxon>
        <taxon>Kickxellomycotina</taxon>
        <taxon>Kickxellomycetes</taxon>
        <taxon>Kickxellales</taxon>
        <taxon>Kickxellaceae</taxon>
        <taxon>Coemansia</taxon>
    </lineage>
</organism>
<reference evidence="2" key="1">
    <citation type="submission" date="2022-07" db="EMBL/GenBank/DDBJ databases">
        <title>Phylogenomic reconstructions and comparative analyses of Kickxellomycotina fungi.</title>
        <authorList>
            <person name="Reynolds N.K."/>
            <person name="Stajich J.E."/>
            <person name="Barry K."/>
            <person name="Grigoriev I.V."/>
            <person name="Crous P."/>
            <person name="Smith M.E."/>
        </authorList>
    </citation>
    <scope>NUCLEOTIDE SEQUENCE</scope>
    <source>
        <strain evidence="2">NRRL 1566</strain>
    </source>
</reference>
<feature type="region of interest" description="Disordered" evidence="1">
    <location>
        <begin position="1"/>
        <end position="22"/>
    </location>
</feature>
<evidence type="ECO:0000313" key="3">
    <source>
        <dbReference type="Proteomes" id="UP001139887"/>
    </source>
</evidence>
<dbReference type="AlphaFoldDB" id="A0A9W8I2J9"/>
<evidence type="ECO:0000313" key="2">
    <source>
        <dbReference type="EMBL" id="KAJ2845082.1"/>
    </source>
</evidence>
<proteinExistence type="predicted"/>
<keyword evidence="3" id="KW-1185">Reference proteome</keyword>
<protein>
    <submittedName>
        <fullName evidence="2">Uncharacterized protein</fullName>
    </submittedName>
</protein>
<feature type="compositionally biased region" description="Polar residues" evidence="1">
    <location>
        <begin position="8"/>
        <end position="22"/>
    </location>
</feature>
<dbReference type="OrthoDB" id="10369014at2759"/>
<sequence length="150" mass="16959">MSEGETLYKNQPSAFGTSRNRSFSHINEDGGKQLFHAFEGEMQSSDAERFTYTGLISKYKELSGKADPDFIPIYIVNSCEVTLEYNWEGEQKTKTRDVICCDMIKTPNSRFIKDGVELLKDGFEYNGVHYNELSEIPGIDTEESLSISTA</sequence>
<name>A0A9W8I2J9_9FUNG</name>
<comment type="caution">
    <text evidence="2">The sequence shown here is derived from an EMBL/GenBank/DDBJ whole genome shotgun (WGS) entry which is preliminary data.</text>
</comment>
<dbReference type="Proteomes" id="UP001139887">
    <property type="component" value="Unassembled WGS sequence"/>
</dbReference>
<evidence type="ECO:0000256" key="1">
    <source>
        <dbReference type="SAM" id="MobiDB-lite"/>
    </source>
</evidence>
<gene>
    <name evidence="2" type="ORF">IWW36_004934</name>
</gene>
<accession>A0A9W8I2J9</accession>